<evidence type="ECO:0000256" key="1">
    <source>
        <dbReference type="ARBA" id="ARBA00004496"/>
    </source>
</evidence>
<dbReference type="GO" id="GO:0005737">
    <property type="term" value="C:cytoplasm"/>
    <property type="evidence" value="ECO:0007669"/>
    <property type="project" value="UniProtKB-SubCell"/>
</dbReference>
<evidence type="ECO:0000313" key="15">
    <source>
        <dbReference type="EMBL" id="MPL72057.1"/>
    </source>
</evidence>
<name>A0A644SUJ5_9ZZZZ</name>
<dbReference type="EMBL" id="VSSQ01000006">
    <property type="protein sequence ID" value="MPL58305.1"/>
    <property type="molecule type" value="Genomic_DNA"/>
</dbReference>
<gene>
    <name evidence="14" type="primary">lysS_3</name>
    <name evidence="15" type="synonym">lysS_6</name>
    <name evidence="14" type="ORF">SDC9_03836</name>
    <name evidence="15" type="ORF">SDC9_17837</name>
</gene>
<dbReference type="AlphaFoldDB" id="A0A644SUJ5"/>
<keyword evidence="6 14" id="KW-0436">Ligase</keyword>
<protein>
    <recommendedName>
        <fullName evidence="4">Lysine--tRNA ligase</fullName>
        <ecNumber evidence="3">6.1.1.6</ecNumber>
    </recommendedName>
    <alternativeName>
        <fullName evidence="11">Lysyl-tRNA synthetase</fullName>
    </alternativeName>
</protein>
<dbReference type="InterPro" id="IPR014729">
    <property type="entry name" value="Rossmann-like_a/b/a_fold"/>
</dbReference>
<evidence type="ECO:0000256" key="6">
    <source>
        <dbReference type="ARBA" id="ARBA00022598"/>
    </source>
</evidence>
<evidence type="ECO:0000256" key="5">
    <source>
        <dbReference type="ARBA" id="ARBA00022490"/>
    </source>
</evidence>
<dbReference type="Pfam" id="PF01921">
    <property type="entry name" value="tRNA-synt_1f"/>
    <property type="match status" value="1"/>
</dbReference>
<dbReference type="SUPFAM" id="SSF52374">
    <property type="entry name" value="Nucleotidylyl transferase"/>
    <property type="match status" value="1"/>
</dbReference>
<evidence type="ECO:0000256" key="4">
    <source>
        <dbReference type="ARBA" id="ARBA00015745"/>
    </source>
</evidence>
<dbReference type="InterPro" id="IPR045462">
    <property type="entry name" value="aa-tRNA-synth_I_cd-bd"/>
</dbReference>
<dbReference type="Gene3D" id="1.10.10.770">
    <property type="match status" value="1"/>
</dbReference>
<evidence type="ECO:0000256" key="11">
    <source>
        <dbReference type="ARBA" id="ARBA00030563"/>
    </source>
</evidence>
<evidence type="ECO:0000256" key="10">
    <source>
        <dbReference type="ARBA" id="ARBA00023146"/>
    </source>
</evidence>
<dbReference type="GO" id="GO:0005524">
    <property type="term" value="F:ATP binding"/>
    <property type="evidence" value="ECO:0007669"/>
    <property type="project" value="UniProtKB-KW"/>
</dbReference>
<dbReference type="SUPFAM" id="SSF48163">
    <property type="entry name" value="An anticodon-binding domain of class I aminoacyl-tRNA synthetases"/>
    <property type="match status" value="1"/>
</dbReference>
<keyword evidence="8" id="KW-0067">ATP-binding</keyword>
<keyword evidence="9" id="KW-0648">Protein biosynthesis</keyword>
<dbReference type="EC" id="6.1.1.6" evidence="3"/>
<dbReference type="InterPro" id="IPR020751">
    <property type="entry name" value="aa-tRNA-synth_I_codon-bd_sub2"/>
</dbReference>
<comment type="caution">
    <text evidence="14">The sequence shown here is derived from an EMBL/GenBank/DDBJ whole genome shotgun (WGS) entry which is preliminary data.</text>
</comment>
<dbReference type="EMBL" id="VSSQ01000063">
    <property type="protein sequence ID" value="MPL72057.1"/>
    <property type="molecule type" value="Genomic_DNA"/>
</dbReference>
<evidence type="ECO:0000256" key="9">
    <source>
        <dbReference type="ARBA" id="ARBA00022917"/>
    </source>
</evidence>
<dbReference type="PANTHER" id="PTHR37940">
    <property type="entry name" value="LYSINE--TRNA LIGASE"/>
    <property type="match status" value="1"/>
</dbReference>
<organism evidence="14">
    <name type="scientific">bioreactor metagenome</name>
    <dbReference type="NCBI Taxonomy" id="1076179"/>
    <lineage>
        <taxon>unclassified sequences</taxon>
        <taxon>metagenomes</taxon>
        <taxon>ecological metagenomes</taxon>
    </lineage>
</organism>
<dbReference type="InterPro" id="IPR008925">
    <property type="entry name" value="aa_tRNA-synth_I_cd-bd_sf"/>
</dbReference>
<evidence type="ECO:0000256" key="12">
    <source>
        <dbReference type="ARBA" id="ARBA00048573"/>
    </source>
</evidence>
<evidence type="ECO:0000313" key="14">
    <source>
        <dbReference type="EMBL" id="MPL58305.1"/>
    </source>
</evidence>
<dbReference type="GO" id="GO:0006430">
    <property type="term" value="P:lysyl-tRNA aminoacylation"/>
    <property type="evidence" value="ECO:0007669"/>
    <property type="project" value="InterPro"/>
</dbReference>
<dbReference type="PANTHER" id="PTHR37940:SF1">
    <property type="entry name" value="LYSINE--TRNA LIGASE"/>
    <property type="match status" value="1"/>
</dbReference>
<evidence type="ECO:0000256" key="2">
    <source>
        <dbReference type="ARBA" id="ARBA00005594"/>
    </source>
</evidence>
<dbReference type="Gene3D" id="1.10.10.350">
    <property type="match status" value="1"/>
</dbReference>
<evidence type="ECO:0000256" key="3">
    <source>
        <dbReference type="ARBA" id="ARBA00013166"/>
    </source>
</evidence>
<keyword evidence="10" id="KW-0030">Aminoacyl-tRNA synthetase</keyword>
<dbReference type="GO" id="GO:0000049">
    <property type="term" value="F:tRNA binding"/>
    <property type="evidence" value="ECO:0007669"/>
    <property type="project" value="InterPro"/>
</dbReference>
<evidence type="ECO:0000259" key="13">
    <source>
        <dbReference type="Pfam" id="PF19269"/>
    </source>
</evidence>
<comment type="subcellular location">
    <subcellularLocation>
        <location evidence="1">Cytoplasm</location>
    </subcellularLocation>
</comment>
<proteinExistence type="inferred from homology"/>
<dbReference type="Gene3D" id="3.40.50.620">
    <property type="entry name" value="HUPs"/>
    <property type="match status" value="1"/>
</dbReference>
<dbReference type="HAMAP" id="MF_00177">
    <property type="entry name" value="Lys_tRNA_synth_class1"/>
    <property type="match status" value="1"/>
</dbReference>
<feature type="domain" description="Aminoacyl-tRNA synthetase class I anticodon-binding" evidence="13">
    <location>
        <begin position="494"/>
        <end position="572"/>
    </location>
</feature>
<comment type="catalytic activity">
    <reaction evidence="12">
        <text>tRNA(Lys) + L-lysine + ATP = L-lysyl-tRNA(Lys) + AMP + diphosphate</text>
        <dbReference type="Rhea" id="RHEA:20792"/>
        <dbReference type="Rhea" id="RHEA-COMP:9696"/>
        <dbReference type="Rhea" id="RHEA-COMP:9697"/>
        <dbReference type="ChEBI" id="CHEBI:30616"/>
        <dbReference type="ChEBI" id="CHEBI:32551"/>
        <dbReference type="ChEBI" id="CHEBI:33019"/>
        <dbReference type="ChEBI" id="CHEBI:78442"/>
        <dbReference type="ChEBI" id="CHEBI:78529"/>
        <dbReference type="ChEBI" id="CHEBI:456215"/>
        <dbReference type="EC" id="6.1.1.6"/>
    </reaction>
</comment>
<accession>A0A644SUJ5</accession>
<evidence type="ECO:0000256" key="8">
    <source>
        <dbReference type="ARBA" id="ARBA00022840"/>
    </source>
</evidence>
<keyword evidence="7" id="KW-0547">Nucleotide-binding</keyword>
<comment type="similarity">
    <text evidence="2">Belongs to the class-I aminoacyl-tRNA synthetase family.</text>
</comment>
<reference evidence="14" key="1">
    <citation type="submission" date="2019-08" db="EMBL/GenBank/DDBJ databases">
        <authorList>
            <person name="Kucharzyk K."/>
            <person name="Murdoch R.W."/>
            <person name="Higgins S."/>
            <person name="Loffler F."/>
        </authorList>
    </citation>
    <scope>NUCLEOTIDE SEQUENCE</scope>
</reference>
<dbReference type="GO" id="GO:0004824">
    <property type="term" value="F:lysine-tRNA ligase activity"/>
    <property type="evidence" value="ECO:0007669"/>
    <property type="project" value="UniProtKB-EC"/>
</dbReference>
<dbReference type="NCBIfam" id="TIGR00467">
    <property type="entry name" value="lysS_arch"/>
    <property type="match status" value="1"/>
</dbReference>
<dbReference type="Pfam" id="PF19269">
    <property type="entry name" value="Anticodon_2"/>
    <property type="match status" value="1"/>
</dbReference>
<sequence>MKINLYNAYYLILILNLIKNLKIKNIIKIIHYYILNKITNYYFTGEMMKHWIERIADDLKEWNVEKHVIASGTSISGSIHIGNSCDVFIANAVGKKLREMGEKSETIWIADDHDPLRKVPHPLPESYDKYLGMPYSNIPCPDGCCDSFVEHFEKPLLDVLDDFGIELTPKSGFKMYKDGTYDEYIRISLKKAADIRKIFNKYREHPLAENWLPYNPICDECGRVNTTTSYGFDEENDIISYKCECGHDGKMDIKSGNGKLTWRVEWAARWKIFGVTCEPFGKDHAASGGSYDVSKIISEEIFNYRAPYPVPYEWITLNGDAMSKSKGVFFTPKQWLEIGPAESLNYFIFRSKPMKHKDFSPNMAFLDFIDQFDKVEKVFFDEEEAPSEKEGKKFKKIYEIAQIKEGESLPFRPPYRFLTVAYQIAGNNPEKIFEILKNNSQLTKTFENKKFEDLKEKEIIQFEERIGQVKNWLDKYGPKFVKFQVMKKIPRLELSDEQEAFLKDLANLIDEKDFKSAESLHDEMYEILNSYGLKPQKAFQAIYKMILGQKQGPKAASFLLSLDKDFVIKRLRMEE</sequence>
<dbReference type="InterPro" id="IPR002904">
    <property type="entry name" value="Lys-tRNA-ligase"/>
</dbReference>
<evidence type="ECO:0000256" key="7">
    <source>
        <dbReference type="ARBA" id="ARBA00022741"/>
    </source>
</evidence>
<keyword evidence="5" id="KW-0963">Cytoplasm</keyword>